<sequence length="384" mass="40882">MNRPAAKKNPRRALAACLTAVLALTACGPGGDDSGAQVDISGVTAPVLDKLTGAEHDRVARLIAQARGENELSWIDSVVAPTTATAMFAAFQQQYGLPGAKLTFERLTSGQLSSRLEQEVSAGQGKTDFFGVASPRLLSELADGNGLTQYDSPESVHYTAASKYVAQKPGYYIAPVAYAFAVVVNPGKYAKPVTSWADLADPALKGKWDVPNVSANEGSLYWYYGLRGKLDPSVFRDWAANGPLTSTGSSAEEAQKVAQGQVSVSVTSGFRVSQTVAQTKVPLKVYYPQEGTPLAGQTYAITSTAPHAAIAKLFDDWLLSEAGQRMYVEKEGIGSFYPGVDPPASAAPYQPAFSDMPIIPLNTDQVATSELDKARTEWKGLFSR</sequence>
<proteinExistence type="predicted"/>
<evidence type="ECO:0000313" key="3">
    <source>
        <dbReference type="EMBL" id="KAA9160081.1"/>
    </source>
</evidence>
<organism evidence="3 4">
    <name type="scientific">Amycolatopsis acidicola</name>
    <dbReference type="NCBI Taxonomy" id="2596893"/>
    <lineage>
        <taxon>Bacteria</taxon>
        <taxon>Bacillati</taxon>
        <taxon>Actinomycetota</taxon>
        <taxon>Actinomycetes</taxon>
        <taxon>Pseudonocardiales</taxon>
        <taxon>Pseudonocardiaceae</taxon>
        <taxon>Amycolatopsis</taxon>
    </lineage>
</organism>
<dbReference type="SUPFAM" id="SSF53850">
    <property type="entry name" value="Periplasmic binding protein-like II"/>
    <property type="match status" value="1"/>
</dbReference>
<dbReference type="GO" id="GO:0030976">
    <property type="term" value="F:thiamine pyrophosphate binding"/>
    <property type="evidence" value="ECO:0007669"/>
    <property type="project" value="TreeGrafter"/>
</dbReference>
<protein>
    <submittedName>
        <fullName evidence="3">Extracellular solute-binding protein</fullName>
    </submittedName>
</protein>
<evidence type="ECO:0000256" key="1">
    <source>
        <dbReference type="ARBA" id="ARBA00022729"/>
    </source>
</evidence>
<evidence type="ECO:0000313" key="4">
    <source>
        <dbReference type="Proteomes" id="UP000319769"/>
    </source>
</evidence>
<dbReference type="GO" id="GO:0015888">
    <property type="term" value="P:thiamine transport"/>
    <property type="evidence" value="ECO:0007669"/>
    <property type="project" value="TreeGrafter"/>
</dbReference>
<dbReference type="EMBL" id="VMNW02000025">
    <property type="protein sequence ID" value="KAA9160081.1"/>
    <property type="molecule type" value="Genomic_DNA"/>
</dbReference>
<reference evidence="3" key="1">
    <citation type="submission" date="2019-09" db="EMBL/GenBank/DDBJ databases">
        <authorList>
            <person name="Teo W.F.A."/>
            <person name="Duangmal K."/>
        </authorList>
    </citation>
    <scope>NUCLEOTIDE SEQUENCE [LARGE SCALE GENOMIC DNA]</scope>
    <source>
        <strain evidence="3">K81G1</strain>
    </source>
</reference>
<feature type="signal peptide" evidence="2">
    <location>
        <begin position="1"/>
        <end position="28"/>
    </location>
</feature>
<evidence type="ECO:0000256" key="2">
    <source>
        <dbReference type="SAM" id="SignalP"/>
    </source>
</evidence>
<gene>
    <name evidence="3" type="ORF">FPZ12_018490</name>
</gene>
<dbReference type="RefSeq" id="WP_144749068.1">
    <property type="nucleotide sequence ID" value="NZ_VMNW02000025.1"/>
</dbReference>
<dbReference type="PANTHER" id="PTHR30006:SF2">
    <property type="entry name" value="ABC TRANSPORTER SUBSTRATE-BINDING PROTEIN"/>
    <property type="match status" value="1"/>
</dbReference>
<dbReference type="PANTHER" id="PTHR30006">
    <property type="entry name" value="THIAMINE-BINDING PERIPLASMIC PROTEIN-RELATED"/>
    <property type="match status" value="1"/>
</dbReference>
<dbReference type="OrthoDB" id="179400at2"/>
<comment type="caution">
    <text evidence="3">The sequence shown here is derived from an EMBL/GenBank/DDBJ whole genome shotgun (WGS) entry which is preliminary data.</text>
</comment>
<dbReference type="GO" id="GO:0030288">
    <property type="term" value="C:outer membrane-bounded periplasmic space"/>
    <property type="evidence" value="ECO:0007669"/>
    <property type="project" value="TreeGrafter"/>
</dbReference>
<feature type="chain" id="PRO_5039410846" evidence="2">
    <location>
        <begin position="29"/>
        <end position="384"/>
    </location>
</feature>
<dbReference type="GO" id="GO:0030975">
    <property type="term" value="F:thiamine binding"/>
    <property type="evidence" value="ECO:0007669"/>
    <property type="project" value="TreeGrafter"/>
</dbReference>
<dbReference type="Proteomes" id="UP000319769">
    <property type="component" value="Unassembled WGS sequence"/>
</dbReference>
<keyword evidence="4" id="KW-1185">Reference proteome</keyword>
<dbReference type="Gene3D" id="3.40.190.10">
    <property type="entry name" value="Periplasmic binding protein-like II"/>
    <property type="match status" value="2"/>
</dbReference>
<name>A0A5N0V4K2_9PSEU</name>
<dbReference type="AlphaFoldDB" id="A0A5N0V4K2"/>
<keyword evidence="1 2" id="KW-0732">Signal</keyword>
<accession>A0A5N0V4K2</accession>
<dbReference type="InterPro" id="IPR006059">
    <property type="entry name" value="SBP"/>
</dbReference>
<dbReference type="PROSITE" id="PS51257">
    <property type="entry name" value="PROKAR_LIPOPROTEIN"/>
    <property type="match status" value="1"/>
</dbReference>
<dbReference type="Pfam" id="PF13416">
    <property type="entry name" value="SBP_bac_8"/>
    <property type="match status" value="1"/>
</dbReference>